<comment type="caution">
    <text evidence="1">The sequence shown here is derived from an EMBL/GenBank/DDBJ whole genome shotgun (WGS) entry which is preliminary data.</text>
</comment>
<keyword evidence="2" id="KW-1185">Reference proteome</keyword>
<reference evidence="1 2" key="1">
    <citation type="journal article" date="2023" name="Nucleic Acids Res.">
        <title>The hologenome of Daphnia magna reveals possible DNA methylation and microbiome-mediated evolution of the host genome.</title>
        <authorList>
            <person name="Chaturvedi A."/>
            <person name="Li X."/>
            <person name="Dhandapani V."/>
            <person name="Marshall H."/>
            <person name="Kissane S."/>
            <person name="Cuenca-Cambronero M."/>
            <person name="Asole G."/>
            <person name="Calvet F."/>
            <person name="Ruiz-Romero M."/>
            <person name="Marangio P."/>
            <person name="Guigo R."/>
            <person name="Rago D."/>
            <person name="Mirbahai L."/>
            <person name="Eastwood N."/>
            <person name="Colbourne J.K."/>
            <person name="Zhou J."/>
            <person name="Mallon E."/>
            <person name="Orsini L."/>
        </authorList>
    </citation>
    <scope>NUCLEOTIDE SEQUENCE [LARGE SCALE GENOMIC DNA]</scope>
    <source>
        <strain evidence="1">LRV0_1</strain>
    </source>
</reference>
<dbReference type="Proteomes" id="UP001234178">
    <property type="component" value="Unassembled WGS sequence"/>
</dbReference>
<proteinExistence type="predicted"/>
<organism evidence="1 2">
    <name type="scientific">Daphnia magna</name>
    <dbReference type="NCBI Taxonomy" id="35525"/>
    <lineage>
        <taxon>Eukaryota</taxon>
        <taxon>Metazoa</taxon>
        <taxon>Ecdysozoa</taxon>
        <taxon>Arthropoda</taxon>
        <taxon>Crustacea</taxon>
        <taxon>Branchiopoda</taxon>
        <taxon>Diplostraca</taxon>
        <taxon>Cladocera</taxon>
        <taxon>Anomopoda</taxon>
        <taxon>Daphniidae</taxon>
        <taxon>Daphnia</taxon>
    </lineage>
</organism>
<dbReference type="EMBL" id="JAOYFB010000002">
    <property type="protein sequence ID" value="KAK4007689.1"/>
    <property type="molecule type" value="Genomic_DNA"/>
</dbReference>
<evidence type="ECO:0000313" key="2">
    <source>
        <dbReference type="Proteomes" id="UP001234178"/>
    </source>
</evidence>
<protein>
    <submittedName>
        <fullName evidence="1">Uncharacterized protein</fullName>
    </submittedName>
</protein>
<evidence type="ECO:0000313" key="1">
    <source>
        <dbReference type="EMBL" id="KAK4007689.1"/>
    </source>
</evidence>
<name>A0ABQ9Z510_9CRUS</name>
<accession>A0ABQ9Z510</accession>
<gene>
    <name evidence="1" type="ORF">OUZ56_012842</name>
</gene>
<sequence length="240" mass="27887">MSCQYLIVIFTTRVEVSMLSLCERSAMLTPVAHYFPRISSAPSALAEKLDRELIGLNAQEKTRKEKAEKRKKNNKGYGCQERKTYTRKESATILAKPSSSRCKTSNFGVRFPVEGSRPSVILHNEEAQWNVNLWITKLKFQKNFPVEFTKEFIDNQVECINFLKFTEKEFPDERGKSKTKEKKIVEDDIESGWDVTMVETAYKAVVEVYGCKWSDCHPFLYHCFQQAPAMNVQRLEFLVW</sequence>